<feature type="transmembrane region" description="Helical" evidence="1">
    <location>
        <begin position="43"/>
        <end position="70"/>
    </location>
</feature>
<proteinExistence type="predicted"/>
<keyword evidence="1" id="KW-0472">Membrane</keyword>
<gene>
    <name evidence="2" type="ORF">D4A35_16715</name>
</gene>
<protein>
    <recommendedName>
        <fullName evidence="4">DUF3267 domain-containing protein</fullName>
    </recommendedName>
</protein>
<evidence type="ECO:0008006" key="4">
    <source>
        <dbReference type="Google" id="ProtNLM"/>
    </source>
</evidence>
<sequence>MIFFNTLIESFFNLASVLGVFIVFGILLNLIEAKNNELIQSSLGIKFIVFTGFIGTIVHELSHMLMVFIFNHKIVKVELFRPFKYKEDGVLGYVKHTYNPSSLYQQIGNFFIGIAPMVFGTLFIWILLILFSNDTYKVLTNNIHIDLYIKYLESTDYLKVFSLLINDTLLILKSMFSLKYLADFKHLIMLFFIYSIATHMSLSLADLKGSFKGFIVCFIIVFIVTLFINLLNQANLFNNILIFKFNVYVFLFLTVGLIFSLLTLFVSFLINIIKNSLCS</sequence>
<feature type="transmembrane region" description="Helical" evidence="1">
    <location>
        <begin position="12"/>
        <end position="31"/>
    </location>
</feature>
<evidence type="ECO:0000313" key="3">
    <source>
        <dbReference type="Proteomes" id="UP000326961"/>
    </source>
</evidence>
<dbReference type="EMBL" id="CP032452">
    <property type="protein sequence ID" value="QEZ70457.1"/>
    <property type="molecule type" value="Genomic_DNA"/>
</dbReference>
<keyword evidence="1" id="KW-0812">Transmembrane</keyword>
<feature type="transmembrane region" description="Helical" evidence="1">
    <location>
        <begin position="243"/>
        <end position="273"/>
    </location>
</feature>
<evidence type="ECO:0000313" key="2">
    <source>
        <dbReference type="EMBL" id="QEZ70457.1"/>
    </source>
</evidence>
<accession>A0A5P3XJC5</accession>
<dbReference type="Proteomes" id="UP000326961">
    <property type="component" value="Chromosome"/>
</dbReference>
<evidence type="ECO:0000256" key="1">
    <source>
        <dbReference type="SAM" id="Phobius"/>
    </source>
</evidence>
<feature type="transmembrane region" description="Helical" evidence="1">
    <location>
        <begin position="110"/>
        <end position="131"/>
    </location>
</feature>
<feature type="transmembrane region" description="Helical" evidence="1">
    <location>
        <begin position="211"/>
        <end position="231"/>
    </location>
</feature>
<feature type="transmembrane region" description="Helical" evidence="1">
    <location>
        <begin position="187"/>
        <end position="205"/>
    </location>
</feature>
<reference evidence="2 3" key="1">
    <citation type="submission" date="2018-09" db="EMBL/GenBank/DDBJ databases">
        <title>A clostridial neurotoxin that targets Anopheles mosquitoes.</title>
        <authorList>
            <person name="Contreras E."/>
            <person name="Masuyer G."/>
            <person name="Qureshi N."/>
            <person name="Chawla S."/>
            <person name="Lim H.L."/>
            <person name="Chen J."/>
            <person name="Stenmark P."/>
            <person name="Gill S."/>
        </authorList>
    </citation>
    <scope>NUCLEOTIDE SEQUENCE [LARGE SCALE GENOMIC DNA]</scope>
    <source>
        <strain evidence="2 3">Cbm</strain>
    </source>
</reference>
<keyword evidence="1" id="KW-1133">Transmembrane helix</keyword>
<name>A0A5P3XJC5_PARBF</name>
<organism evidence="2 3">
    <name type="scientific">Paraclostridium bifermentans</name>
    <name type="common">Clostridium bifermentans</name>
    <dbReference type="NCBI Taxonomy" id="1490"/>
    <lineage>
        <taxon>Bacteria</taxon>
        <taxon>Bacillati</taxon>
        <taxon>Bacillota</taxon>
        <taxon>Clostridia</taxon>
        <taxon>Peptostreptococcales</taxon>
        <taxon>Peptostreptococcaceae</taxon>
        <taxon>Paraclostridium</taxon>
    </lineage>
</organism>
<dbReference type="AlphaFoldDB" id="A0A5P3XJC5"/>
<dbReference type="RefSeq" id="WP_150887270.1">
    <property type="nucleotide sequence ID" value="NZ_CP032452.1"/>
</dbReference>